<comment type="caution">
    <text evidence="2">The sequence shown here is derived from an EMBL/GenBank/DDBJ whole genome shotgun (WGS) entry which is preliminary data.</text>
</comment>
<gene>
    <name evidence="2" type="ORF">KUF71_002134</name>
</gene>
<reference evidence="2" key="1">
    <citation type="submission" date="2021-07" db="EMBL/GenBank/DDBJ databases">
        <authorList>
            <person name="Catto M.A."/>
            <person name="Jacobson A."/>
            <person name="Kennedy G."/>
            <person name="Labadie P."/>
            <person name="Hunt B.G."/>
            <person name="Srinivasan R."/>
        </authorList>
    </citation>
    <scope>NUCLEOTIDE SEQUENCE</scope>
    <source>
        <strain evidence="2">PL_HMW_Pooled</strain>
        <tissue evidence="2">Head</tissue>
    </source>
</reference>
<evidence type="ECO:0000256" key="1">
    <source>
        <dbReference type="SAM" id="MobiDB-lite"/>
    </source>
</evidence>
<accession>A0AAE1HLU9</accession>
<proteinExistence type="predicted"/>
<organism evidence="2 3">
    <name type="scientific">Frankliniella fusca</name>
    <dbReference type="NCBI Taxonomy" id="407009"/>
    <lineage>
        <taxon>Eukaryota</taxon>
        <taxon>Metazoa</taxon>
        <taxon>Ecdysozoa</taxon>
        <taxon>Arthropoda</taxon>
        <taxon>Hexapoda</taxon>
        <taxon>Insecta</taxon>
        <taxon>Pterygota</taxon>
        <taxon>Neoptera</taxon>
        <taxon>Paraneoptera</taxon>
        <taxon>Thysanoptera</taxon>
        <taxon>Terebrantia</taxon>
        <taxon>Thripoidea</taxon>
        <taxon>Thripidae</taxon>
        <taxon>Frankliniella</taxon>
    </lineage>
</organism>
<feature type="non-terminal residue" evidence="2">
    <location>
        <position position="1"/>
    </location>
</feature>
<evidence type="ECO:0000313" key="2">
    <source>
        <dbReference type="EMBL" id="KAK3923725.1"/>
    </source>
</evidence>
<feature type="compositionally biased region" description="Gly residues" evidence="1">
    <location>
        <begin position="15"/>
        <end position="30"/>
    </location>
</feature>
<reference evidence="2" key="2">
    <citation type="journal article" date="2023" name="BMC Genomics">
        <title>Pest status, molecular evolution, and epigenetic factors derived from the genome assembly of Frankliniella fusca, a thysanopteran phytovirus vector.</title>
        <authorList>
            <person name="Catto M.A."/>
            <person name="Labadie P.E."/>
            <person name="Jacobson A.L."/>
            <person name="Kennedy G.G."/>
            <person name="Srinivasan R."/>
            <person name="Hunt B.G."/>
        </authorList>
    </citation>
    <scope>NUCLEOTIDE SEQUENCE</scope>
    <source>
        <strain evidence="2">PL_HMW_Pooled</strain>
    </source>
</reference>
<feature type="region of interest" description="Disordered" evidence="1">
    <location>
        <begin position="1"/>
        <end position="38"/>
    </location>
</feature>
<dbReference type="AlphaFoldDB" id="A0AAE1HLU9"/>
<dbReference type="EMBL" id="JAHWGI010001149">
    <property type="protein sequence ID" value="KAK3923725.1"/>
    <property type="molecule type" value="Genomic_DNA"/>
</dbReference>
<name>A0AAE1HLU9_9NEOP</name>
<evidence type="ECO:0000313" key="3">
    <source>
        <dbReference type="Proteomes" id="UP001219518"/>
    </source>
</evidence>
<keyword evidence="3" id="KW-1185">Reference proteome</keyword>
<sequence>TEARKRSSQADGSGEEVGGGGGGGGGAGCGRGERGGRGECIPVRAAEKVRKGGGWGGISACRLVETNCNNCIPVDSSQYLSRLGEQDLAGAAEVREVPSPCHPAPREL</sequence>
<protein>
    <submittedName>
        <fullName evidence="2">Exportin-6-B</fullName>
    </submittedName>
</protein>
<dbReference type="Proteomes" id="UP001219518">
    <property type="component" value="Unassembled WGS sequence"/>
</dbReference>